<dbReference type="Pfam" id="PF06165">
    <property type="entry name" value="GH94_b-supersand"/>
    <property type="match status" value="2"/>
</dbReference>
<keyword evidence="3" id="KW-1133">Transmembrane helix</keyword>
<dbReference type="SUPFAM" id="SSF74650">
    <property type="entry name" value="Galactose mutarotase-like"/>
    <property type="match status" value="2"/>
</dbReference>
<sequence length="2872" mass="316581">MATPALERLLPEAPRALLNILDGERGPVLAPVRAELYGAERFAQHAKSLADSHRADRGHWRSATFFPRLRHNIKALREAHQYIGLQAESGYDISPAGEWLLDNFHLIEAQLKAIHEDLPRRYYRHLPVLVEEPLAGLPRVYGLAWAFVAHTDGAFDEDLALRFLTAYQQARELQLAELWALPTTLRVVLIENLRRLAERVATHKAARELANLCSDRLHTFSIESLDELLGQLNRRGVGRTFLGQMTQRLADLQRTSDPLALLPYQHWLQAALPDVASLRAQQAADQAADNLSVSNAVTSLRTIGDADWPEIIAKSSTLMQLMLGSPLFAAEHAATRDRTLHAIERLARRCKRSETEVGHTLLSLMRSGNPDEPDTQVALHWLQGDGRARLLEALKLREDTGTACISQARQIALPLYLGSLLAAVIVLVLSMFALTPPLAKPSMLLSAVAALLLLFPASEAVVAVINRLVSESVRPEHLPRLALHEGIPAEHRAMVVIPCMLTSDDGISALVHRLQLHHLANPERHAQFALLSDWADADAAHMPTDTPLLRDAVKEVRALNKRHPAAEGDPPRFLILHREREFSATEQRWIGWERKRGKLEQLIAALARGDRGPFLDLGPESQIAPGTRYILTLDSDTQLPPGRLRELVGVAAHPHNRPRLDDTGLRVVSGYSIFQPRIATPLPQPQEVTPFHWLYAGQPGLDPYSTPSSEIYQDVFGEGTYTGKALLDVNAMHAVLHERLPEGLVLSHDLVEGSIARCAAVTDLTLIEDAPVHADAAAARIHRWMRGDWQLLPIFASPRLYPMSGVNRWKVFDNLRRSLVAPASLALLALVLVRPVVSPWAALLLVFAAFGAGPLLGAVAGFAPSRDNIALRHFYRGAALNLARSLLGALWHLAQLLHHALMAADAVVRSLHRMYVSGRWLMQWTTSASAQAATETELREIARAHWQTSAAATVLLALLLAGRTPYPGLATLLCAIWAASPVWTWWVSRPRPAREDQALPHDDRMRLERIARDTWRLFERCVGPGDRHLPPDNLQTLPHDMVAHRTSPTNIGLYLLSSCCARAFGWIGTRELTERLEATLGTLDTLQRHRGHFLNWYDTQSGATLLPLYVSTVDSGNLCGHFLAVAQACRELARRPVDLNAAEAAAHASRARLSPLLQQLPELFPDNGVHHSTRPLARLLAMPSPLDEAQHRPADFGLLLREARDELHAWVPEAVQAAMPARPTLRDELAWQLTDHLATLQSALRDIDARHDADALSEQLLAIADRCERFAWEADFSFLYHPKRHLFHIGFRVAEGQLDAGFYDLLASEARLTSLLAIAKGEVPVSHWASLGRPFYAVGAQAGLRSWSGSMFEYLMPSLILDEPHGSVLRDAAIAAVQEQIDYARAHAVPWGISESAYAGRDHTLAYQYAPQGVPRLAFRRTPADELVIAPYATALASQVAPRRAAANLAALETLGARARYGFIEALDFTPARLAAGEPYAPVATFMAHHQGMSIVSIANVLLDNRARRWGMGHPRIEAVSTLLHERAPHEVSRLYEPLAGPPPVKVQRTPALLRELSPGTSAVEPTHLLSNGRYSVALRANGAGWSRRGNAGITRWRDDALRDAHGSFFYLRLPGAKELVSITQHPAPDPKAWYRAFFHADRVCFDAAWRQVQAHATVWVSPEDDIEFRQIELQNLTGEPLEIELVSAFEPTLADPRADEAHPAFSNLFIRAQWQAAEQALLFERTPRLVTESGLQAAHFLADGSPHVTAVRAQTDRLRWVGRNHDAVRPQAGLHALPAGGHVTLDTGLDPICALAVTLRIPPNAKTRLTFATAASDSAATLHAVIDKYRQPIHLQRSSLMSATLTGIRLRSLGITAENFSAAQAITTAVALSLTRPSIGPPGVERRASPRIDVCDRKLLWRFGISGDRPIVLVSAGLTQSLGLLRSLGQVLRLWAWGRLPCDLVVVDAEPASYHMALHREITALRERHDADNAAQPGPACTGLHLLRADELSPEELGTLRSLARIRLRADGRPLVHHLQEWIALHERAEDVRGEVSTTAVPMARLPQAPVEVTHGRFDDGAHEYRFEAGARMRPPRPWINVLSNPGFGGQLSEAGGGYTWAVNSRLNQLTAWSNDPVSDPPSEWFLVQDRKTREAWSVTPSAWGDERVTYHVQHGQGYSMVRHQRGDIAITASWCVDAQTAVKQVWLRLENRGTRAQPLRLVAMAEWMMGAGRSDRGTVHTAAHVSHQGLALLATQADRTAGYGDGTAFLAMHGATDDDDWTCDRRECFDARGRLVLPDHFSAHQGGGLDPCAALSKRLTLEPGTTHDQVFLIGYAHTPAAARELADAVVQVPPRQRLDEVLARWDTLLGATQVRTPDPLFDAMVNRWLLYQAVACRLWAKAGFYQAGGATGFRDQLQDAMALAWPAPRMLRDQILVAASRQFPEGDVQHWWHAPTGAGVRTHFSDDLLWLAHACSHYLQATGDTSLLDEDVPFLEGGPIPEGAEDAYYTPTVSTQKASVYEHAARAIDRSLKSGAHGLPLMGTGDWNDGMNRVGHEGRGESVWLAWFLCRIVDDFAPLARVRGEGARADLWETAARGWRRALDTQAWDGQWFKRAFFDDGTPLGSQANHEGRIDLIAQAWSVLANAEPPERPHSAMTAAEELLVDHDAGLIKLLAPPLATATPSAGYIQAYPPGVRENGGQYSHAGVWALMAQAELSTREGGTPSFAELPYRYFCYLSPAHRAQHPRLGEAYAIEPYVMAGDVYTQPPYVGRGGWSWYTGAAAWLHRAAVGSILGLKLHAEHLSVHPCLPSHWPQAELTLQRDGRRLQFTLLRGSATAAREAASAKSARLLAVGEQVNWRELPDDVSFVVPLTPEAEVAEPAAHIALHK</sequence>
<protein>
    <submittedName>
        <fullName evidence="7">Glucoamylase family protein</fullName>
    </submittedName>
</protein>
<evidence type="ECO:0000256" key="3">
    <source>
        <dbReference type="SAM" id="Phobius"/>
    </source>
</evidence>
<organism evidence="7 8">
    <name type="scientific">Piscinibacter gummiphilus</name>
    <dbReference type="NCBI Taxonomy" id="946333"/>
    <lineage>
        <taxon>Bacteria</taxon>
        <taxon>Pseudomonadati</taxon>
        <taxon>Pseudomonadota</taxon>
        <taxon>Betaproteobacteria</taxon>
        <taxon>Burkholderiales</taxon>
        <taxon>Sphaerotilaceae</taxon>
        <taxon>Piscinibacter</taxon>
    </lineage>
</organism>
<gene>
    <name evidence="7" type="ORF">RXV79_17560</name>
</gene>
<dbReference type="InterPro" id="IPR010383">
    <property type="entry name" value="Glyco_hydrolase_94_b-supersand"/>
</dbReference>
<dbReference type="InterPro" id="IPR052047">
    <property type="entry name" value="GH94_Enzymes"/>
</dbReference>
<feature type="transmembrane region" description="Helical" evidence="3">
    <location>
        <begin position="444"/>
        <end position="465"/>
    </location>
</feature>
<evidence type="ECO:0000256" key="2">
    <source>
        <dbReference type="ARBA" id="ARBA00022679"/>
    </source>
</evidence>
<evidence type="ECO:0000259" key="6">
    <source>
        <dbReference type="Pfam" id="PF17167"/>
    </source>
</evidence>
<feature type="transmembrane region" description="Helical" evidence="3">
    <location>
        <begin position="843"/>
        <end position="862"/>
    </location>
</feature>
<dbReference type="InterPro" id="IPR037824">
    <property type="entry name" value="GH94N_2_NdvB"/>
</dbReference>
<dbReference type="CDD" id="cd11756">
    <property type="entry name" value="GH94N_ChvB_NdvB_1_like"/>
    <property type="match status" value="1"/>
</dbReference>
<dbReference type="Proteomes" id="UP001303946">
    <property type="component" value="Chromosome"/>
</dbReference>
<feature type="domain" description="Glycosyl hydrolase 94 supersandwich" evidence="4">
    <location>
        <begin position="2065"/>
        <end position="2330"/>
    </location>
</feature>
<dbReference type="InterPro" id="IPR011013">
    <property type="entry name" value="Gal_mutarotase_sf_dom"/>
</dbReference>
<feature type="domain" description="Glycosyl hydrolase 94 catalytic" evidence="6">
    <location>
        <begin position="2347"/>
        <end position="2778"/>
    </location>
</feature>
<keyword evidence="8" id="KW-1185">Reference proteome</keyword>
<feature type="domain" description="Glycosyl hydrolase 94 supersandwich" evidence="4">
    <location>
        <begin position="1564"/>
        <end position="1833"/>
    </location>
</feature>
<dbReference type="InterPro" id="IPR012341">
    <property type="entry name" value="6hp_glycosidase-like_sf"/>
</dbReference>
<dbReference type="CDD" id="cd11753">
    <property type="entry name" value="GH94N_ChvB_NdvB_2_like"/>
    <property type="match status" value="1"/>
</dbReference>
<evidence type="ECO:0000259" key="4">
    <source>
        <dbReference type="Pfam" id="PF06165"/>
    </source>
</evidence>
<evidence type="ECO:0000313" key="7">
    <source>
        <dbReference type="EMBL" id="WOB06727.1"/>
    </source>
</evidence>
<dbReference type="Gene3D" id="1.50.10.140">
    <property type="match status" value="2"/>
</dbReference>
<dbReference type="EMBL" id="CP136336">
    <property type="protein sequence ID" value="WOB06727.1"/>
    <property type="molecule type" value="Genomic_DNA"/>
</dbReference>
<accession>A0ABZ0CP16</accession>
<dbReference type="Pfam" id="PF10091">
    <property type="entry name" value="Glycoamylase"/>
    <property type="match status" value="1"/>
</dbReference>
<keyword evidence="3" id="KW-0472">Membrane</keyword>
<dbReference type="InterPro" id="IPR033432">
    <property type="entry name" value="GH94_catalytic"/>
</dbReference>
<name>A0ABZ0CP16_9BURK</name>
<feature type="domain" description="Glycoamylase-like" evidence="5">
    <location>
        <begin position="1303"/>
        <end position="1501"/>
    </location>
</feature>
<dbReference type="InterPro" id="IPR019282">
    <property type="entry name" value="Glycoamylase-like_cons_dom"/>
</dbReference>
<dbReference type="Gene3D" id="2.60.420.10">
    <property type="entry name" value="Maltose phosphorylase, domain 3"/>
    <property type="match status" value="1"/>
</dbReference>
<dbReference type="RefSeq" id="WP_316699339.1">
    <property type="nucleotide sequence ID" value="NZ_CP136336.1"/>
</dbReference>
<dbReference type="InterPro" id="IPR037018">
    <property type="entry name" value="GH65_N"/>
</dbReference>
<dbReference type="SMART" id="SM01068">
    <property type="entry name" value="CBM_X"/>
    <property type="match status" value="2"/>
</dbReference>
<reference evidence="7 8" key="1">
    <citation type="submission" date="2023-10" db="EMBL/GenBank/DDBJ databases">
        <title>Bacteria for the degradation of biodegradable plastic PBAT(Polybutylene adipate terephthalate).</title>
        <authorList>
            <person name="Weon H.-Y."/>
            <person name="Yeon J."/>
        </authorList>
    </citation>
    <scope>NUCLEOTIDE SEQUENCE [LARGE SCALE GENOMIC DNA]</scope>
    <source>
        <strain evidence="7 8">SBD 7-3</strain>
    </source>
</reference>
<evidence type="ECO:0000256" key="1">
    <source>
        <dbReference type="ARBA" id="ARBA00022676"/>
    </source>
</evidence>
<dbReference type="SUPFAM" id="SSF48208">
    <property type="entry name" value="Six-hairpin glycosidases"/>
    <property type="match status" value="1"/>
</dbReference>
<proteinExistence type="predicted"/>
<keyword evidence="2" id="KW-0808">Transferase</keyword>
<dbReference type="Pfam" id="PF17167">
    <property type="entry name" value="Glyco_hydro_94"/>
    <property type="match status" value="1"/>
</dbReference>
<dbReference type="Gene3D" id="2.70.98.40">
    <property type="entry name" value="Glycoside hydrolase, family 65, N-terminal domain"/>
    <property type="match status" value="2"/>
</dbReference>
<dbReference type="InterPro" id="IPR037820">
    <property type="entry name" value="GH94N_NdvB"/>
</dbReference>
<dbReference type="InterPro" id="IPR008928">
    <property type="entry name" value="6-hairpin_glycosidase_sf"/>
</dbReference>
<dbReference type="Gene3D" id="1.50.10.10">
    <property type="match status" value="1"/>
</dbReference>
<feature type="transmembrane region" description="Helical" evidence="3">
    <location>
        <begin position="818"/>
        <end position="837"/>
    </location>
</feature>
<evidence type="ECO:0000313" key="8">
    <source>
        <dbReference type="Proteomes" id="UP001303946"/>
    </source>
</evidence>
<keyword evidence="1" id="KW-0328">Glycosyltransferase</keyword>
<dbReference type="PANTHER" id="PTHR37469">
    <property type="entry name" value="CELLOBIONIC ACID PHOSPHORYLASE-RELATED"/>
    <property type="match status" value="1"/>
</dbReference>
<feature type="transmembrane region" description="Helical" evidence="3">
    <location>
        <begin position="969"/>
        <end position="987"/>
    </location>
</feature>
<dbReference type="PANTHER" id="PTHR37469:SF2">
    <property type="entry name" value="CELLOBIONIC ACID PHOSPHORYLASE"/>
    <property type="match status" value="1"/>
</dbReference>
<feature type="transmembrane region" description="Helical" evidence="3">
    <location>
        <begin position="415"/>
        <end position="438"/>
    </location>
</feature>
<evidence type="ECO:0000259" key="5">
    <source>
        <dbReference type="Pfam" id="PF10091"/>
    </source>
</evidence>
<keyword evidence="3" id="KW-0812">Transmembrane</keyword>